<sequence length="162" mass="18333">MRNTLTEMEFHESDAPVYEPQSDKENLYFKQSVGIANVIYQAAHENNHVHIDQKGQGELLGKWLYNEQQDKKEKRLKSTIELFMDSSLAPNASIGLHKHSDTEEIYYLLEGQLHIELIDKKGTIFQQVITAGDTHLIQPGESHFVKAGAQGARFIVVAAKVD</sequence>
<organism evidence="2 3">
    <name type="scientific">Psychromonas marina</name>
    <dbReference type="NCBI Taxonomy" id="88364"/>
    <lineage>
        <taxon>Bacteria</taxon>
        <taxon>Pseudomonadati</taxon>
        <taxon>Pseudomonadota</taxon>
        <taxon>Gammaproteobacteria</taxon>
        <taxon>Alteromonadales</taxon>
        <taxon>Psychromonadaceae</taxon>
        <taxon>Psychromonas</taxon>
    </lineage>
</organism>
<reference evidence="3" key="1">
    <citation type="journal article" date="2019" name="Int. J. Syst. Evol. Microbiol.">
        <title>The Global Catalogue of Microorganisms (GCM) 10K type strain sequencing project: providing services to taxonomists for standard genome sequencing and annotation.</title>
        <authorList>
            <consortium name="The Broad Institute Genomics Platform"/>
            <consortium name="The Broad Institute Genome Sequencing Center for Infectious Disease"/>
            <person name="Wu L."/>
            <person name="Ma J."/>
        </authorList>
    </citation>
    <scope>NUCLEOTIDE SEQUENCE [LARGE SCALE GENOMIC DNA]</scope>
    <source>
        <strain evidence="3">NBRC 103166</strain>
    </source>
</reference>
<protein>
    <recommendedName>
        <fullName evidence="1">Cupin type-2 domain-containing protein</fullName>
    </recommendedName>
</protein>
<comment type="caution">
    <text evidence="2">The sequence shown here is derived from an EMBL/GenBank/DDBJ whole genome shotgun (WGS) entry which is preliminary data.</text>
</comment>
<evidence type="ECO:0000259" key="1">
    <source>
        <dbReference type="Pfam" id="PF07883"/>
    </source>
</evidence>
<dbReference type="EMBL" id="BSPQ01000005">
    <property type="protein sequence ID" value="GLS90720.1"/>
    <property type="molecule type" value="Genomic_DNA"/>
</dbReference>
<dbReference type="InterPro" id="IPR011051">
    <property type="entry name" value="RmlC_Cupin_sf"/>
</dbReference>
<dbReference type="Proteomes" id="UP001157353">
    <property type="component" value="Unassembled WGS sequence"/>
</dbReference>
<evidence type="ECO:0000313" key="3">
    <source>
        <dbReference type="Proteomes" id="UP001157353"/>
    </source>
</evidence>
<dbReference type="Pfam" id="PF07883">
    <property type="entry name" value="Cupin_2"/>
    <property type="match status" value="1"/>
</dbReference>
<dbReference type="RefSeq" id="WP_284203841.1">
    <property type="nucleotide sequence ID" value="NZ_BSPQ01000005.1"/>
</dbReference>
<dbReference type="InterPro" id="IPR014710">
    <property type="entry name" value="RmlC-like_jellyroll"/>
</dbReference>
<dbReference type="SUPFAM" id="SSF51182">
    <property type="entry name" value="RmlC-like cupins"/>
    <property type="match status" value="1"/>
</dbReference>
<feature type="domain" description="Cupin type-2" evidence="1">
    <location>
        <begin position="87"/>
        <end position="157"/>
    </location>
</feature>
<dbReference type="Gene3D" id="2.60.120.10">
    <property type="entry name" value="Jelly Rolls"/>
    <property type="match status" value="1"/>
</dbReference>
<evidence type="ECO:0000313" key="2">
    <source>
        <dbReference type="EMBL" id="GLS90720.1"/>
    </source>
</evidence>
<keyword evidence="3" id="KW-1185">Reference proteome</keyword>
<dbReference type="InterPro" id="IPR013096">
    <property type="entry name" value="Cupin_2"/>
</dbReference>
<proteinExistence type="predicted"/>
<gene>
    <name evidence="2" type="ORF">GCM10007916_17870</name>
</gene>
<name>A0ABQ6E0K7_9GAMM</name>
<accession>A0ABQ6E0K7</accession>